<dbReference type="RefSeq" id="WP_014183295.1">
    <property type="nucleotide sequence ID" value="NC_016584.1"/>
</dbReference>
<dbReference type="EMBL" id="CP003108">
    <property type="protein sequence ID" value="AET66470.1"/>
    <property type="molecule type" value="Genomic_DNA"/>
</dbReference>
<sequence length="306" mass="33796">MLNALDKLMLEKVADLHEIPQGAFNIRKNGAGVQRNTTANIDIVTKTDGSGIDVIIKPYTKGESVHIPVIVTEENINDVVYNTFEVGEYSDVLIVAGCGIHNSGHRKSQHDGIHTFYVRKGAKLKYVEKHYGQGDGSGERVLNPKTIIEVEEGAVVELELIQIKGIDQTKRDTEIRLMDNAKLVVTERLLTYKEQEAESNIIVELLGVDSSAQIISRSVAQGDSKQLFNFDLVGRNKGRGHIQCDAIIMHNAQVVSIPRVSAHHSEAQLVHEAAIGRIESEQLIKLMSLGFSEQEAENIILDGFLK</sequence>
<dbReference type="SUPFAM" id="SSF101960">
    <property type="entry name" value="Stabilizer of iron transporter SufD"/>
    <property type="match status" value="1"/>
</dbReference>
<dbReference type="PANTHER" id="PTHR30508:SF1">
    <property type="entry name" value="UPF0051 PROTEIN ABCI8, CHLOROPLASTIC-RELATED"/>
    <property type="match status" value="1"/>
</dbReference>
<organism evidence="3 4">
    <name type="scientific">Desulfosporosinus orientis (strain ATCC 19365 / DSM 765 / NCIMB 8382 / VKM B-1628 / Singapore I)</name>
    <name type="common">Desulfotomaculum orientis</name>
    <dbReference type="NCBI Taxonomy" id="768706"/>
    <lineage>
        <taxon>Bacteria</taxon>
        <taxon>Bacillati</taxon>
        <taxon>Bacillota</taxon>
        <taxon>Clostridia</taxon>
        <taxon>Eubacteriales</taxon>
        <taxon>Desulfitobacteriaceae</taxon>
        <taxon>Desulfosporosinus</taxon>
    </lineage>
</organism>
<keyword evidence="4" id="KW-1185">Reference proteome</keyword>
<evidence type="ECO:0000313" key="3">
    <source>
        <dbReference type="EMBL" id="AET66470.1"/>
    </source>
</evidence>
<feature type="domain" description="SUF system FeS cluster assembly SufBD core" evidence="2">
    <location>
        <begin position="82"/>
        <end position="304"/>
    </location>
</feature>
<accession>G7WAC1</accession>
<proteinExistence type="inferred from homology"/>
<name>G7WAC1_DESOD</name>
<dbReference type="KEGG" id="dor:Desor_0787"/>
<dbReference type="PATRIC" id="fig|768706.3.peg.755"/>
<evidence type="ECO:0000259" key="2">
    <source>
        <dbReference type="Pfam" id="PF01458"/>
    </source>
</evidence>
<dbReference type="Proteomes" id="UP000006346">
    <property type="component" value="Chromosome"/>
</dbReference>
<reference evidence="3 4" key="2">
    <citation type="journal article" date="2012" name="J. Bacteriol.">
        <title>Complete genome sequences of Desulfosporosinus orientis DSM765T, Desulfosporosinus youngiae DSM17734T, Desulfosporosinus meridiei DSM13257T, and Desulfosporosinus acidiphilus DSM22704T.</title>
        <authorList>
            <person name="Pester M."/>
            <person name="Brambilla E."/>
            <person name="Alazard D."/>
            <person name="Rattei T."/>
            <person name="Weinmaier T."/>
            <person name="Han J."/>
            <person name="Lucas S."/>
            <person name="Lapidus A."/>
            <person name="Cheng J.F."/>
            <person name="Goodwin L."/>
            <person name="Pitluck S."/>
            <person name="Peters L."/>
            <person name="Ovchinnikova G."/>
            <person name="Teshima H."/>
            <person name="Detter J.C."/>
            <person name="Han C.S."/>
            <person name="Tapia R."/>
            <person name="Land M.L."/>
            <person name="Hauser L."/>
            <person name="Kyrpides N.C."/>
            <person name="Ivanova N.N."/>
            <person name="Pagani I."/>
            <person name="Huntmann M."/>
            <person name="Wei C.L."/>
            <person name="Davenport K.W."/>
            <person name="Daligault H."/>
            <person name="Chain P.S."/>
            <person name="Chen A."/>
            <person name="Mavromatis K."/>
            <person name="Markowitz V."/>
            <person name="Szeto E."/>
            <person name="Mikhailova N."/>
            <person name="Pati A."/>
            <person name="Wagner M."/>
            <person name="Woyke T."/>
            <person name="Ollivier B."/>
            <person name="Klenk H.P."/>
            <person name="Spring S."/>
            <person name="Loy A."/>
        </authorList>
    </citation>
    <scope>NUCLEOTIDE SEQUENCE [LARGE SCALE GENOMIC DNA]</scope>
    <source>
        <strain evidence="4">ATCC 19365 / DSM 765 / NCIMB 8382 / VKM B-1628</strain>
    </source>
</reference>
<dbReference type="AlphaFoldDB" id="G7WAC1"/>
<dbReference type="Pfam" id="PF01458">
    <property type="entry name" value="SUFBD_core"/>
    <property type="match status" value="1"/>
</dbReference>
<evidence type="ECO:0000313" key="4">
    <source>
        <dbReference type="Proteomes" id="UP000006346"/>
    </source>
</evidence>
<dbReference type="GO" id="GO:0016226">
    <property type="term" value="P:iron-sulfur cluster assembly"/>
    <property type="evidence" value="ECO:0007669"/>
    <property type="project" value="InterPro"/>
</dbReference>
<dbReference type="InterPro" id="IPR000825">
    <property type="entry name" value="SUF_FeS_clus_asmbl_SufBD_core"/>
</dbReference>
<dbReference type="PANTHER" id="PTHR30508">
    <property type="entry name" value="FES CLUSTER ASSEMBLY PROTEIN SUF"/>
    <property type="match status" value="1"/>
</dbReference>
<dbReference type="STRING" id="768706.Desor_0787"/>
<dbReference type="HOGENOM" id="CLU_908343_0_0_9"/>
<dbReference type="OrthoDB" id="9782689at2"/>
<dbReference type="eggNOG" id="COG0719">
    <property type="taxonomic scope" value="Bacteria"/>
</dbReference>
<dbReference type="InterPro" id="IPR037284">
    <property type="entry name" value="SUF_FeS_clus_asmbl_SufBD_sf"/>
</dbReference>
<gene>
    <name evidence="3" type="ordered locus">Desor_0787</name>
</gene>
<dbReference type="InterPro" id="IPR055346">
    <property type="entry name" value="Fe-S_cluster_assembly_SufBD"/>
</dbReference>
<comment type="similarity">
    <text evidence="1">Belongs to the iron-sulfur cluster assembly SufBD family.</text>
</comment>
<evidence type="ECO:0000256" key="1">
    <source>
        <dbReference type="ARBA" id="ARBA00043967"/>
    </source>
</evidence>
<reference evidence="4" key="1">
    <citation type="submission" date="2011-11" db="EMBL/GenBank/DDBJ databases">
        <title>Complete sequence of Desulfosporosinus orientis DSM 765.</title>
        <authorList>
            <person name="Lucas S."/>
            <person name="Han J."/>
            <person name="Lapidus A."/>
            <person name="Cheng J.-F."/>
            <person name="Goodwin L."/>
            <person name="Pitluck S."/>
            <person name="Peters L."/>
            <person name="Ovchinnikova G."/>
            <person name="Teshima H."/>
            <person name="Detter J.C."/>
            <person name="Han C."/>
            <person name="Tapia R."/>
            <person name="Land M."/>
            <person name="Hauser L."/>
            <person name="Kyrpides N."/>
            <person name="Ivanova N."/>
            <person name="Pagani I."/>
            <person name="Pester M."/>
            <person name="Spring S."/>
            <person name="Ollivier B."/>
            <person name="Rattei T."/>
            <person name="Klenk H.-P."/>
            <person name="Wagner M."/>
            <person name="Loy A."/>
            <person name="Woyke T."/>
        </authorList>
    </citation>
    <scope>NUCLEOTIDE SEQUENCE [LARGE SCALE GENOMIC DNA]</scope>
    <source>
        <strain evidence="4">ATCC 19365 / DSM 765 / NCIMB 8382 / VKM B-1628</strain>
    </source>
</reference>
<protein>
    <submittedName>
        <fullName evidence="3">ABC-type transport system involved in Fe-S cluster assembly, permease component</fullName>
    </submittedName>
</protein>